<dbReference type="GO" id="GO:0016020">
    <property type="term" value="C:membrane"/>
    <property type="evidence" value="ECO:0007669"/>
    <property type="project" value="InterPro"/>
</dbReference>
<comment type="similarity">
    <text evidence="3">Belongs to the AIG1 family.</text>
</comment>
<evidence type="ECO:0000256" key="4">
    <source>
        <dbReference type="ARBA" id="ARBA00022692"/>
    </source>
</evidence>
<feature type="transmembrane region" description="Helical" evidence="17">
    <location>
        <begin position="167"/>
        <end position="186"/>
    </location>
</feature>
<evidence type="ECO:0000256" key="3">
    <source>
        <dbReference type="ARBA" id="ARBA00009300"/>
    </source>
</evidence>
<dbReference type="OrthoDB" id="1898221at2759"/>
<feature type="transmembrane region" description="Helical" evidence="17">
    <location>
        <begin position="127"/>
        <end position="147"/>
    </location>
</feature>
<keyword evidence="18" id="KW-1185">Reference proteome</keyword>
<dbReference type="RefSeq" id="XP_050558367.1">
    <property type="nucleotide sequence ID" value="XM_050702410.1"/>
</dbReference>
<comment type="catalytic activity">
    <reaction evidence="9">
        <text>9-hexadecanoyloxy-octadecanoate + H2O = 9-hydroxy-octadecanoate + hexadecanoate + H(+)</text>
        <dbReference type="Rhea" id="RHEA:52052"/>
        <dbReference type="ChEBI" id="CHEBI:7896"/>
        <dbReference type="ChEBI" id="CHEBI:15377"/>
        <dbReference type="ChEBI" id="CHEBI:15378"/>
        <dbReference type="ChEBI" id="CHEBI:83670"/>
        <dbReference type="ChEBI" id="CHEBI:136286"/>
    </reaction>
    <physiologicalReaction direction="left-to-right" evidence="9">
        <dbReference type="Rhea" id="RHEA:52053"/>
    </physiologicalReaction>
</comment>
<evidence type="ECO:0000256" key="10">
    <source>
        <dbReference type="ARBA" id="ARBA00048680"/>
    </source>
</evidence>
<gene>
    <name evidence="19" type="primary">LOC118279884</name>
</gene>
<comment type="catalytic activity">
    <reaction evidence="11">
        <text>12-(9Z-octadecenoyloxy)-octadecanoate + H2O = 12-hydroxyoctadecanoate + (9Z)-octadecenoate + H(+)</text>
        <dbReference type="Rhea" id="RHEA:52060"/>
        <dbReference type="ChEBI" id="CHEBI:15377"/>
        <dbReference type="ChEBI" id="CHEBI:15378"/>
        <dbReference type="ChEBI" id="CHEBI:30823"/>
        <dbReference type="ChEBI" id="CHEBI:84201"/>
        <dbReference type="ChEBI" id="CHEBI:136302"/>
    </reaction>
    <physiologicalReaction direction="left-to-right" evidence="11">
        <dbReference type="Rhea" id="RHEA:52061"/>
    </physiologicalReaction>
</comment>
<feature type="transmembrane region" description="Helical" evidence="17">
    <location>
        <begin position="81"/>
        <end position="106"/>
    </location>
</feature>
<dbReference type="InterPro" id="IPR006838">
    <property type="entry name" value="ADTRP_AIG1"/>
</dbReference>
<evidence type="ECO:0000256" key="8">
    <source>
        <dbReference type="ARBA" id="ARBA00047427"/>
    </source>
</evidence>
<evidence type="ECO:0000256" key="5">
    <source>
        <dbReference type="ARBA" id="ARBA00022989"/>
    </source>
</evidence>
<evidence type="ECO:0000313" key="18">
    <source>
        <dbReference type="Proteomes" id="UP000829999"/>
    </source>
</evidence>
<feature type="transmembrane region" description="Helical" evidence="17">
    <location>
        <begin position="42"/>
        <end position="61"/>
    </location>
</feature>
<evidence type="ECO:0000256" key="9">
    <source>
        <dbReference type="ARBA" id="ARBA00047863"/>
    </source>
</evidence>
<evidence type="ECO:0000256" key="14">
    <source>
        <dbReference type="ARBA" id="ARBA00049296"/>
    </source>
</evidence>
<evidence type="ECO:0000256" key="12">
    <source>
        <dbReference type="ARBA" id="ARBA00048800"/>
    </source>
</evidence>
<evidence type="ECO:0000256" key="6">
    <source>
        <dbReference type="ARBA" id="ARBA00023136"/>
    </source>
</evidence>
<evidence type="ECO:0000313" key="19">
    <source>
        <dbReference type="RefSeq" id="XP_050558367.1"/>
    </source>
</evidence>
<evidence type="ECO:0000256" key="15">
    <source>
        <dbReference type="ARBA" id="ARBA00049322"/>
    </source>
</evidence>
<evidence type="ECO:0000256" key="1">
    <source>
        <dbReference type="ARBA" id="ARBA00000923"/>
    </source>
</evidence>
<dbReference type="PANTHER" id="PTHR10989">
    <property type="entry name" value="ANDROGEN-INDUCED PROTEIN 1-RELATED"/>
    <property type="match status" value="1"/>
</dbReference>
<dbReference type="Pfam" id="PF04750">
    <property type="entry name" value="Far-17a_AIG1"/>
    <property type="match status" value="1"/>
</dbReference>
<comment type="catalytic activity">
    <reaction evidence="7">
        <text>12-hexadecanoyloxy-octadecanoate + H2O = 12-hydroxyoctadecanoate + hexadecanoate + H(+)</text>
        <dbReference type="Rhea" id="RHEA:52056"/>
        <dbReference type="ChEBI" id="CHEBI:7896"/>
        <dbReference type="ChEBI" id="CHEBI:15377"/>
        <dbReference type="ChEBI" id="CHEBI:15378"/>
        <dbReference type="ChEBI" id="CHEBI:83677"/>
        <dbReference type="ChEBI" id="CHEBI:84201"/>
    </reaction>
    <physiologicalReaction direction="left-to-right" evidence="7">
        <dbReference type="Rhea" id="RHEA:52057"/>
    </physiologicalReaction>
</comment>
<evidence type="ECO:0000256" key="16">
    <source>
        <dbReference type="ARBA" id="ARBA00049428"/>
    </source>
</evidence>
<comment type="catalytic activity">
    <reaction evidence="12">
        <text>9-(9Z-octadecenoyloxy)-octadecanoate + H2O = 9-hydroxy-octadecanoate + (9Z)-octadecenoate + H(+)</text>
        <dbReference type="Rhea" id="RHEA:52048"/>
        <dbReference type="ChEBI" id="CHEBI:15377"/>
        <dbReference type="ChEBI" id="CHEBI:15378"/>
        <dbReference type="ChEBI" id="CHEBI:30823"/>
        <dbReference type="ChEBI" id="CHEBI:136282"/>
        <dbReference type="ChEBI" id="CHEBI:136286"/>
    </reaction>
    <physiologicalReaction direction="left-to-right" evidence="12">
        <dbReference type="Rhea" id="RHEA:52049"/>
    </physiologicalReaction>
</comment>
<organism evidence="18 19">
    <name type="scientific">Spodoptera frugiperda</name>
    <name type="common">Fall armyworm</name>
    <dbReference type="NCBI Taxonomy" id="7108"/>
    <lineage>
        <taxon>Eukaryota</taxon>
        <taxon>Metazoa</taxon>
        <taxon>Ecdysozoa</taxon>
        <taxon>Arthropoda</taxon>
        <taxon>Hexapoda</taxon>
        <taxon>Insecta</taxon>
        <taxon>Pterygota</taxon>
        <taxon>Neoptera</taxon>
        <taxon>Endopterygota</taxon>
        <taxon>Lepidoptera</taxon>
        <taxon>Glossata</taxon>
        <taxon>Ditrysia</taxon>
        <taxon>Noctuoidea</taxon>
        <taxon>Noctuidae</taxon>
        <taxon>Amphipyrinae</taxon>
        <taxon>Spodoptera</taxon>
    </lineage>
</organism>
<evidence type="ECO:0000256" key="7">
    <source>
        <dbReference type="ARBA" id="ARBA00047368"/>
    </source>
</evidence>
<comment type="catalytic activity">
    <reaction evidence="16">
        <text>12-(9Z-hexadecenoyloxy)-octadecanoate + H2O = 12-hydroxyoctadecanoate + (9Z)-hexadecenoate + H(+)</text>
        <dbReference type="Rhea" id="RHEA:52072"/>
        <dbReference type="ChEBI" id="CHEBI:15377"/>
        <dbReference type="ChEBI" id="CHEBI:15378"/>
        <dbReference type="ChEBI" id="CHEBI:32372"/>
        <dbReference type="ChEBI" id="CHEBI:84201"/>
        <dbReference type="ChEBI" id="CHEBI:136312"/>
    </reaction>
    <physiologicalReaction direction="left-to-right" evidence="16">
        <dbReference type="Rhea" id="RHEA:52073"/>
    </physiologicalReaction>
</comment>
<comment type="catalytic activity">
    <reaction evidence="14">
        <text>13-(9Z-octadecenoyloxy)-octadecanoate + H2O = 13-hydroxy-octadecanoate + (9Z)-octadecenoate + H(+)</text>
        <dbReference type="Rhea" id="RHEA:52064"/>
        <dbReference type="ChEBI" id="CHEBI:15377"/>
        <dbReference type="ChEBI" id="CHEBI:15378"/>
        <dbReference type="ChEBI" id="CHEBI:30823"/>
        <dbReference type="ChEBI" id="CHEBI:136303"/>
        <dbReference type="ChEBI" id="CHEBI:136304"/>
    </reaction>
    <physiologicalReaction direction="left-to-right" evidence="14">
        <dbReference type="Rhea" id="RHEA:52065"/>
    </physiologicalReaction>
</comment>
<comment type="subcellular location">
    <subcellularLocation>
        <location evidence="2">Endomembrane system</location>
        <topology evidence="2">Multi-pass membrane protein</topology>
    </subcellularLocation>
</comment>
<evidence type="ECO:0000256" key="13">
    <source>
        <dbReference type="ARBA" id="ARBA00049221"/>
    </source>
</evidence>
<keyword evidence="6 17" id="KW-0472">Membrane</keyword>
<dbReference type="Proteomes" id="UP000829999">
    <property type="component" value="Chromosome 22"/>
</dbReference>
<feature type="transmembrane region" description="Helical" evidence="17">
    <location>
        <begin position="235"/>
        <end position="254"/>
    </location>
</feature>
<comment type="catalytic activity">
    <reaction evidence="8">
        <text>13-octadecanoyloxy-octadecanoate + H2O = 13-hydroxy-octadecanoate + octadecanoate + H(+)</text>
        <dbReference type="Rhea" id="RHEA:52084"/>
        <dbReference type="ChEBI" id="CHEBI:15377"/>
        <dbReference type="ChEBI" id="CHEBI:15378"/>
        <dbReference type="ChEBI" id="CHEBI:25629"/>
        <dbReference type="ChEBI" id="CHEBI:136304"/>
        <dbReference type="ChEBI" id="CHEBI:136335"/>
    </reaction>
    <physiologicalReaction direction="left-to-right" evidence="8">
        <dbReference type="Rhea" id="RHEA:52085"/>
    </physiologicalReaction>
</comment>
<feature type="transmembrane region" description="Helical" evidence="17">
    <location>
        <begin position="198"/>
        <end position="215"/>
    </location>
</feature>
<dbReference type="PANTHER" id="PTHR10989:SF16">
    <property type="entry name" value="AT02829P-RELATED"/>
    <property type="match status" value="1"/>
</dbReference>
<keyword evidence="5 17" id="KW-1133">Transmembrane helix</keyword>
<sequence>MRITGLTVSPATCVRDKTRLHTILSTTNLKIRTMSRLSSLRILGYSATILMHVSNIVYMAWYSRQNAGTSKEVLQFKSLEYRFFTTWTFILQLAYAVYALACEYFTLKNAKKKEYKLPSPITDFREILFAGLVWPSTMVVFTVFWGLYNYDRTLIFPKFLDEVIPPISNHVIHTMIVPVALWEVMFRPRQEPETHARNVMQLTLHLCVYVSVMYFTYIERGVWLYPIFRKLFGTVYFFIALALMGVMFYTFYYIQWPLTKMIHGSKKKAEKKKTKLEKKNK</sequence>
<comment type="catalytic activity">
    <reaction evidence="10">
        <text>12-octadecanoyloxy-octadecanoate + H2O = 12-hydroxyoctadecanoate + octadecanoate + H(+)</text>
        <dbReference type="Rhea" id="RHEA:52080"/>
        <dbReference type="ChEBI" id="CHEBI:15377"/>
        <dbReference type="ChEBI" id="CHEBI:15378"/>
        <dbReference type="ChEBI" id="CHEBI:25629"/>
        <dbReference type="ChEBI" id="CHEBI:84201"/>
        <dbReference type="ChEBI" id="CHEBI:136330"/>
    </reaction>
    <physiologicalReaction direction="left-to-right" evidence="10">
        <dbReference type="Rhea" id="RHEA:52081"/>
    </physiologicalReaction>
</comment>
<protein>
    <submittedName>
        <fullName evidence="19">Androgen-dependent TFPI-regulating protein-like isoform X1</fullName>
    </submittedName>
</protein>
<dbReference type="GeneID" id="118279884"/>
<reference evidence="19" key="1">
    <citation type="submission" date="2025-08" db="UniProtKB">
        <authorList>
            <consortium name="RefSeq"/>
        </authorList>
    </citation>
    <scope>IDENTIFICATION</scope>
    <source>
        <tissue evidence="19">Whole larval tissue</tissue>
    </source>
</reference>
<comment type="catalytic activity">
    <reaction evidence="13">
        <text>9-octadecanoyloxy-octadecanoate + H2O = 9-hydroxy-octadecanoate + octadecanoate + H(+)</text>
        <dbReference type="Rhea" id="RHEA:52096"/>
        <dbReference type="ChEBI" id="CHEBI:15377"/>
        <dbReference type="ChEBI" id="CHEBI:15378"/>
        <dbReference type="ChEBI" id="CHEBI:25629"/>
        <dbReference type="ChEBI" id="CHEBI:136286"/>
        <dbReference type="ChEBI" id="CHEBI:136373"/>
    </reaction>
    <physiologicalReaction direction="left-to-right" evidence="13">
        <dbReference type="Rhea" id="RHEA:52097"/>
    </physiologicalReaction>
</comment>
<evidence type="ECO:0000256" key="11">
    <source>
        <dbReference type="ARBA" id="ARBA00048701"/>
    </source>
</evidence>
<keyword evidence="4 17" id="KW-0812">Transmembrane</keyword>
<comment type="catalytic activity">
    <reaction evidence="15">
        <text>13-(9Z-hexadecenoyloxy)-octadecanoate + H2O = 13-hydroxy-octadecanoate + (9Z)-hexadecenoate + H(+)</text>
        <dbReference type="Rhea" id="RHEA:52076"/>
        <dbReference type="ChEBI" id="CHEBI:15377"/>
        <dbReference type="ChEBI" id="CHEBI:15378"/>
        <dbReference type="ChEBI" id="CHEBI:32372"/>
        <dbReference type="ChEBI" id="CHEBI:136304"/>
        <dbReference type="ChEBI" id="CHEBI:136315"/>
    </reaction>
    <physiologicalReaction direction="left-to-right" evidence="15">
        <dbReference type="Rhea" id="RHEA:52077"/>
    </physiologicalReaction>
</comment>
<evidence type="ECO:0000256" key="17">
    <source>
        <dbReference type="SAM" id="Phobius"/>
    </source>
</evidence>
<proteinExistence type="inferred from homology"/>
<dbReference type="GO" id="GO:0012505">
    <property type="term" value="C:endomembrane system"/>
    <property type="evidence" value="ECO:0007669"/>
    <property type="project" value="UniProtKB-SubCell"/>
</dbReference>
<dbReference type="AlphaFoldDB" id="A0A9R0E339"/>
<comment type="catalytic activity">
    <reaction evidence="1">
        <text>9-(9Z-hexadecenoyloxy)-octadecanoate + H2O = (9Z)-hexadecenoate + 9-hydroxy-octadecanoate + H(+)</text>
        <dbReference type="Rhea" id="RHEA:52068"/>
        <dbReference type="ChEBI" id="CHEBI:15377"/>
        <dbReference type="ChEBI" id="CHEBI:15378"/>
        <dbReference type="ChEBI" id="CHEBI:32372"/>
        <dbReference type="ChEBI" id="CHEBI:136286"/>
        <dbReference type="ChEBI" id="CHEBI:136309"/>
    </reaction>
    <physiologicalReaction direction="left-to-right" evidence="1">
        <dbReference type="Rhea" id="RHEA:52069"/>
    </physiologicalReaction>
</comment>
<accession>A0A9R0E339</accession>
<evidence type="ECO:0000256" key="2">
    <source>
        <dbReference type="ARBA" id="ARBA00004127"/>
    </source>
</evidence>
<name>A0A9R0E339_SPOFR</name>